<accession>A0ABS5YD91</accession>
<sequence length="260" mass="29007">MRQYLFIPLCLLLSACSPKKYPVAMDAISATKAQHIINDIQTPGQHSRGELIEQVSQSFLGTPYQANTLIGSATVPEKLVVDFNGVDCFTLLDYVHALSQSASKADFLDRLVKTRYKKGKVSFVNRKHFFSDWFVSQPRNALDVTAQISPKAEVVHKQLNLKADGGRFIPAIGIFERDITYIPAKALDQTALDAIHSGDYIGIYSKLNGLDVSHVGIAIRIGDQLYYRNASSLQRNRKVVDTPFMDYMQNKPGIVMLRAL</sequence>
<protein>
    <submittedName>
        <fullName evidence="1">DUF1460 domain-containing protein</fullName>
    </submittedName>
</protein>
<organism evidence="1 2">
    <name type="scientific">Candidatus Sodalis endolongispinus</name>
    <dbReference type="NCBI Taxonomy" id="2812662"/>
    <lineage>
        <taxon>Bacteria</taxon>
        <taxon>Pseudomonadati</taxon>
        <taxon>Pseudomonadota</taxon>
        <taxon>Gammaproteobacteria</taxon>
        <taxon>Enterobacterales</taxon>
        <taxon>Bruguierivoracaceae</taxon>
        <taxon>Sodalis</taxon>
    </lineage>
</organism>
<dbReference type="InterPro" id="IPR010846">
    <property type="entry name" value="AmiA-like"/>
</dbReference>
<keyword evidence="2" id="KW-1185">Reference proteome</keyword>
<gene>
    <name evidence="1" type="ORF">JZM24_14230</name>
</gene>
<name>A0ABS5YD91_9GAMM</name>
<evidence type="ECO:0000313" key="2">
    <source>
        <dbReference type="Proteomes" id="UP000811282"/>
    </source>
</evidence>
<dbReference type="Gene3D" id="2.30.260.10">
    <property type="entry name" value="putative xylanase like domain"/>
    <property type="match status" value="1"/>
</dbReference>
<dbReference type="Proteomes" id="UP000811282">
    <property type="component" value="Unassembled WGS sequence"/>
</dbReference>
<evidence type="ECO:0000313" key="1">
    <source>
        <dbReference type="EMBL" id="MBT9432999.1"/>
    </source>
</evidence>
<comment type="caution">
    <text evidence="1">The sequence shown here is derived from an EMBL/GenBank/DDBJ whole genome shotgun (WGS) entry which is preliminary data.</text>
</comment>
<reference evidence="1 2" key="1">
    <citation type="journal article" date="2021" name="Genome Biol. Evol.">
        <title>The evolution of interdependence in a four-way mealybug symbiosis.</title>
        <authorList>
            <person name="Garber A.I."/>
            <person name="Kupper M."/>
            <person name="Laetsch D.R."/>
            <person name="Weldon S.R."/>
            <person name="Ladinsky M.S."/>
            <person name="Bjorkman P.J."/>
            <person name="McCutcheon J.P."/>
        </authorList>
    </citation>
    <scope>NUCLEOTIDE SEQUENCE [LARGE SCALE GENOMIC DNA]</scope>
    <source>
        <strain evidence="1">SOD</strain>
    </source>
</reference>
<proteinExistence type="predicted"/>
<dbReference type="Pfam" id="PF07313">
    <property type="entry name" value="AmiA-like"/>
    <property type="match status" value="1"/>
</dbReference>
<dbReference type="Gene3D" id="1.10.3670.10">
    <property type="entry name" value="Putative xylanase like domain"/>
    <property type="match status" value="1"/>
</dbReference>
<dbReference type="EMBL" id="JAFJYC010000002">
    <property type="protein sequence ID" value="MBT9432999.1"/>
    <property type="molecule type" value="Genomic_DNA"/>
</dbReference>
<dbReference type="InterPro" id="IPR038765">
    <property type="entry name" value="Papain-like_cys_pep_sf"/>
</dbReference>
<dbReference type="SUPFAM" id="SSF54001">
    <property type="entry name" value="Cysteine proteinases"/>
    <property type="match status" value="1"/>
</dbReference>
<dbReference type="PROSITE" id="PS51257">
    <property type="entry name" value="PROKAR_LIPOPROTEIN"/>
    <property type="match status" value="1"/>
</dbReference>
<dbReference type="RefSeq" id="WP_215670479.1">
    <property type="nucleotide sequence ID" value="NZ_JAFJYC010000002.1"/>
</dbReference>